<evidence type="ECO:0000256" key="6">
    <source>
        <dbReference type="ARBA" id="ARBA00023136"/>
    </source>
</evidence>
<comment type="subcellular location">
    <subcellularLocation>
        <location evidence="1 7">Cell membrane</location>
        <topology evidence="1 7">Multi-pass membrane protein</topology>
    </subcellularLocation>
</comment>
<dbReference type="RefSeq" id="WP_270920645.1">
    <property type="nucleotide sequence ID" value="NZ_CP127247.1"/>
</dbReference>
<feature type="transmembrane region" description="Helical" evidence="7">
    <location>
        <begin position="278"/>
        <end position="299"/>
    </location>
</feature>
<dbReference type="KEGG" id="ppso:QPJ95_09360"/>
<dbReference type="AlphaFoldDB" id="A0A9Y2P8N3"/>
<proteinExistence type="inferred from homology"/>
<keyword evidence="6 7" id="KW-0472">Membrane</keyword>
<feature type="transmembrane region" description="Helical" evidence="7">
    <location>
        <begin position="6"/>
        <end position="31"/>
    </location>
</feature>
<gene>
    <name evidence="9" type="ORF">QPJ95_09360</name>
</gene>
<dbReference type="PANTHER" id="PTHR43386:SF25">
    <property type="entry name" value="PEPTIDE ABC TRANSPORTER PERMEASE PROTEIN"/>
    <property type="match status" value="1"/>
</dbReference>
<protein>
    <submittedName>
        <fullName evidence="9">ABC transporter permease</fullName>
    </submittedName>
</protein>
<feature type="domain" description="ABC transmembrane type-1" evidence="8">
    <location>
        <begin position="106"/>
        <end position="299"/>
    </location>
</feature>
<name>A0A9Y2P8N3_9RHOB</name>
<keyword evidence="3" id="KW-1003">Cell membrane</keyword>
<dbReference type="SUPFAM" id="SSF161098">
    <property type="entry name" value="MetI-like"/>
    <property type="match status" value="1"/>
</dbReference>
<evidence type="ECO:0000256" key="5">
    <source>
        <dbReference type="ARBA" id="ARBA00022989"/>
    </source>
</evidence>
<dbReference type="EMBL" id="CP127247">
    <property type="protein sequence ID" value="WIY27090.1"/>
    <property type="molecule type" value="Genomic_DNA"/>
</dbReference>
<dbReference type="Gene3D" id="1.10.3720.10">
    <property type="entry name" value="MetI-like"/>
    <property type="match status" value="1"/>
</dbReference>
<organism evidence="9 10">
    <name type="scientific">Parasedimentitalea psychrophila</name>
    <dbReference type="NCBI Taxonomy" id="2997337"/>
    <lineage>
        <taxon>Bacteria</taxon>
        <taxon>Pseudomonadati</taxon>
        <taxon>Pseudomonadota</taxon>
        <taxon>Alphaproteobacteria</taxon>
        <taxon>Rhodobacterales</taxon>
        <taxon>Paracoccaceae</taxon>
        <taxon>Parasedimentitalea</taxon>
    </lineage>
</organism>
<feature type="transmembrane region" description="Helical" evidence="7">
    <location>
        <begin position="231"/>
        <end position="252"/>
    </location>
</feature>
<evidence type="ECO:0000313" key="9">
    <source>
        <dbReference type="EMBL" id="WIY27090.1"/>
    </source>
</evidence>
<dbReference type="InterPro" id="IPR035906">
    <property type="entry name" value="MetI-like_sf"/>
</dbReference>
<feature type="transmembrane region" description="Helical" evidence="7">
    <location>
        <begin position="111"/>
        <end position="138"/>
    </location>
</feature>
<feature type="transmembrane region" description="Helical" evidence="7">
    <location>
        <begin position="150"/>
        <end position="179"/>
    </location>
</feature>
<dbReference type="PANTHER" id="PTHR43386">
    <property type="entry name" value="OLIGOPEPTIDE TRANSPORT SYSTEM PERMEASE PROTEIN APPC"/>
    <property type="match status" value="1"/>
</dbReference>
<sequence length="307" mass="33011">MSILISIFWFAVAVVGAMALGWLFRAFVVAVSPQRQAQDMRKAPLTASFGLLVILVYVLVAALAPVIAPFGESEVVGGEFLPWDSTYLLGTDNLGRDMLTRMIYGARNTVGIAFTITALAFFVGTVLGLLAAVVGGWLDQVLSRSVDVLMAIPSLIFSLLLLTIFGTSVLSLVLVIATVDATRVFRLARSVAQGIVVMDYIEAARLRGEGKWWLITREILPNAMAPLVAEFGLRFCFVFLAISGLSFLGLGIQPPTADWGGMVRDNATLITFGDLTPFLPAGAIALLTVAVNFVVDWQLHKSSGLKE</sequence>
<accession>A0A9Y2P8N3</accession>
<dbReference type="CDD" id="cd06261">
    <property type="entry name" value="TM_PBP2"/>
    <property type="match status" value="1"/>
</dbReference>
<dbReference type="InterPro" id="IPR000515">
    <property type="entry name" value="MetI-like"/>
</dbReference>
<evidence type="ECO:0000259" key="8">
    <source>
        <dbReference type="PROSITE" id="PS50928"/>
    </source>
</evidence>
<evidence type="ECO:0000256" key="2">
    <source>
        <dbReference type="ARBA" id="ARBA00022448"/>
    </source>
</evidence>
<keyword evidence="5 7" id="KW-1133">Transmembrane helix</keyword>
<dbReference type="GO" id="GO:0005886">
    <property type="term" value="C:plasma membrane"/>
    <property type="evidence" value="ECO:0007669"/>
    <property type="project" value="UniProtKB-SubCell"/>
</dbReference>
<comment type="similarity">
    <text evidence="7">Belongs to the binding-protein-dependent transport system permease family.</text>
</comment>
<dbReference type="Proteomes" id="UP001238334">
    <property type="component" value="Chromosome"/>
</dbReference>
<dbReference type="PROSITE" id="PS50928">
    <property type="entry name" value="ABC_TM1"/>
    <property type="match status" value="1"/>
</dbReference>
<evidence type="ECO:0000256" key="4">
    <source>
        <dbReference type="ARBA" id="ARBA00022692"/>
    </source>
</evidence>
<feature type="transmembrane region" description="Helical" evidence="7">
    <location>
        <begin position="43"/>
        <end position="68"/>
    </location>
</feature>
<keyword evidence="4 7" id="KW-0812">Transmembrane</keyword>
<evidence type="ECO:0000256" key="1">
    <source>
        <dbReference type="ARBA" id="ARBA00004651"/>
    </source>
</evidence>
<dbReference type="GO" id="GO:0055085">
    <property type="term" value="P:transmembrane transport"/>
    <property type="evidence" value="ECO:0007669"/>
    <property type="project" value="InterPro"/>
</dbReference>
<keyword evidence="10" id="KW-1185">Reference proteome</keyword>
<keyword evidence="2 7" id="KW-0813">Transport</keyword>
<evidence type="ECO:0000313" key="10">
    <source>
        <dbReference type="Proteomes" id="UP001238334"/>
    </source>
</evidence>
<evidence type="ECO:0000256" key="3">
    <source>
        <dbReference type="ARBA" id="ARBA00022475"/>
    </source>
</evidence>
<evidence type="ECO:0000256" key="7">
    <source>
        <dbReference type="RuleBase" id="RU363032"/>
    </source>
</evidence>
<dbReference type="Pfam" id="PF00528">
    <property type="entry name" value="BPD_transp_1"/>
    <property type="match status" value="1"/>
</dbReference>
<dbReference type="InterPro" id="IPR050366">
    <property type="entry name" value="BP-dependent_transpt_permease"/>
</dbReference>
<reference evidence="9 10" key="1">
    <citation type="submission" date="2023-06" db="EMBL/GenBank/DDBJ databases">
        <title>Parasedimentitalea psychrophila sp. nov., a psychrophilic bacterium isolated from deep-sea sediment.</title>
        <authorList>
            <person name="Li A."/>
        </authorList>
    </citation>
    <scope>NUCLEOTIDE SEQUENCE [LARGE SCALE GENOMIC DNA]</scope>
    <source>
        <strain evidence="9 10">QS115</strain>
    </source>
</reference>